<keyword evidence="1" id="KW-1133">Transmembrane helix</keyword>
<evidence type="ECO:0000256" key="1">
    <source>
        <dbReference type="SAM" id="Phobius"/>
    </source>
</evidence>
<dbReference type="RefSeq" id="XP_014662956.1">
    <property type="nucleotide sequence ID" value="XM_014807470.1"/>
</dbReference>
<feature type="domain" description="GPR180/TMEM145 transmembrane" evidence="3">
    <location>
        <begin position="168"/>
        <end position="266"/>
    </location>
</feature>
<dbReference type="PANTHER" id="PTHR23252:SF43">
    <property type="entry name" value="INTIMAL THICKNESS RELATED RECEPTOR IRP DOMAIN-CONTAINING PROTEIN"/>
    <property type="match status" value="1"/>
</dbReference>
<proteinExistence type="predicted"/>
<feature type="transmembrane region" description="Helical" evidence="1">
    <location>
        <begin position="250"/>
        <end position="271"/>
    </location>
</feature>
<keyword evidence="4" id="KW-1185">Reference proteome</keyword>
<evidence type="ECO:0000259" key="3">
    <source>
        <dbReference type="Pfam" id="PF10192"/>
    </source>
</evidence>
<feature type="signal peptide" evidence="2">
    <location>
        <begin position="1"/>
        <end position="18"/>
    </location>
</feature>
<protein>
    <submittedName>
        <fullName evidence="5">Uncharacterized protein LOC106805754</fullName>
    </submittedName>
</protein>
<keyword evidence="1" id="KW-0812">Transmembrane</keyword>
<feature type="transmembrane region" description="Helical" evidence="1">
    <location>
        <begin position="182"/>
        <end position="200"/>
    </location>
</feature>
<evidence type="ECO:0000256" key="2">
    <source>
        <dbReference type="SAM" id="SignalP"/>
    </source>
</evidence>
<keyword evidence="1" id="KW-0472">Membrane</keyword>
<dbReference type="GeneID" id="106805754"/>
<organism evidence="4 5">
    <name type="scientific">Priapulus caudatus</name>
    <name type="common">Priapulid worm</name>
    <dbReference type="NCBI Taxonomy" id="37621"/>
    <lineage>
        <taxon>Eukaryota</taxon>
        <taxon>Metazoa</taxon>
        <taxon>Ecdysozoa</taxon>
        <taxon>Scalidophora</taxon>
        <taxon>Priapulida</taxon>
        <taxon>Priapulimorpha</taxon>
        <taxon>Priapulimorphida</taxon>
        <taxon>Priapulidae</taxon>
        <taxon>Priapulus</taxon>
    </lineage>
</organism>
<reference evidence="5" key="1">
    <citation type="submission" date="2025-08" db="UniProtKB">
        <authorList>
            <consortium name="RefSeq"/>
        </authorList>
    </citation>
    <scope>IDENTIFICATION</scope>
</reference>
<name>A0ABM1DSN5_PRICU</name>
<dbReference type="Pfam" id="PF10192">
    <property type="entry name" value="GPR180-TMEM145_TM"/>
    <property type="match status" value="1"/>
</dbReference>
<dbReference type="PANTHER" id="PTHR23252">
    <property type="entry name" value="INTIMAL THICKNESS RECEPTOR-RELATED"/>
    <property type="match status" value="1"/>
</dbReference>
<dbReference type="InterPro" id="IPR019336">
    <property type="entry name" value="GPR180/TMEM145_TM"/>
</dbReference>
<evidence type="ECO:0000313" key="4">
    <source>
        <dbReference type="Proteomes" id="UP000695022"/>
    </source>
</evidence>
<sequence>MKLLVVFGLLYLTVCSSCLHLTGTWKTSEFFLFLAKFGFQKTNIHLKTDRQGYIYGNITSKDNRTDLATLVVVDKEYFLGYYHNKSIEVKSDACQSMFTVIDTIAYDTVCAENGQEYMLRRVPCPIGGLCPEHETFAETPLVSGFQFTYQIYDLNEPRFCYVSLMSCMEVDVIQDVDEYQTWPGWLILGFRLCIMVWFLLELRGTFLLENKPEKLDFYLHFGAGFLAWFVYLPIVAIIASQVSALWRFKLLLSVTSSADLFAYVVLVHMLWPTRAASYFQIQSDLDELEEEMEEFETETIIGEVPKAVRT</sequence>
<feature type="chain" id="PRO_5045627692" evidence="2">
    <location>
        <begin position="19"/>
        <end position="310"/>
    </location>
</feature>
<accession>A0ABM1DSN5</accession>
<evidence type="ECO:0000313" key="5">
    <source>
        <dbReference type="RefSeq" id="XP_014662956.1"/>
    </source>
</evidence>
<dbReference type="InterPro" id="IPR047831">
    <property type="entry name" value="GPR180/TMEM145"/>
</dbReference>
<dbReference type="Proteomes" id="UP000695022">
    <property type="component" value="Unplaced"/>
</dbReference>
<keyword evidence="2" id="KW-0732">Signal</keyword>
<gene>
    <name evidence="5" type="primary">LOC106805754</name>
</gene>
<feature type="transmembrane region" description="Helical" evidence="1">
    <location>
        <begin position="221"/>
        <end position="244"/>
    </location>
</feature>